<reference evidence="1 2" key="1">
    <citation type="journal article" date="2011" name="Genome Biol.">
        <title>Comparative genome sequence analysis underscores mycoparasitism as the ancestral life style of Trichoderma.</title>
        <authorList>
            <person name="Kubicek C.P."/>
            <person name="Herrera-Estrella A."/>
            <person name="Seidl-Seiboth V."/>
            <person name="Martinez D.A."/>
            <person name="Druzhinina I.S."/>
            <person name="Thon M."/>
            <person name="Zeilinger S."/>
            <person name="Casas-Flores S."/>
            <person name="Horwitz B.A."/>
            <person name="Mukherjee P.K."/>
            <person name="Mukherjee M."/>
            <person name="Kredics L."/>
            <person name="Alcaraz L.D."/>
            <person name="Aerts A."/>
            <person name="Antal Z."/>
            <person name="Atanasova L."/>
            <person name="Cervantes-Badillo M.G."/>
            <person name="Challacombe J."/>
            <person name="Chertkov O."/>
            <person name="McCluskey K."/>
            <person name="Coulpier F."/>
            <person name="Deshpande N."/>
            <person name="von Doehren H."/>
            <person name="Ebbole D.J."/>
            <person name="Esquivel-Naranjo E.U."/>
            <person name="Fekete E."/>
            <person name="Flipphi M."/>
            <person name="Glaser F."/>
            <person name="Gomez-Rodriguez E.Y."/>
            <person name="Gruber S."/>
            <person name="Han C."/>
            <person name="Henrissat B."/>
            <person name="Hermosa R."/>
            <person name="Hernandez-Onate M."/>
            <person name="Karaffa L."/>
            <person name="Kosti I."/>
            <person name="Le Crom S."/>
            <person name="Lindquist E."/>
            <person name="Lucas S."/>
            <person name="Luebeck M."/>
            <person name="Luebeck P.S."/>
            <person name="Margeot A."/>
            <person name="Metz B."/>
            <person name="Misra M."/>
            <person name="Nevalainen H."/>
            <person name="Omann M."/>
            <person name="Packer N."/>
            <person name="Perrone G."/>
            <person name="Uresti-Rivera E.E."/>
            <person name="Salamov A."/>
            <person name="Schmoll M."/>
            <person name="Seiboth B."/>
            <person name="Shapiro H."/>
            <person name="Sukno S."/>
            <person name="Tamayo-Ramos J.A."/>
            <person name="Tisch D."/>
            <person name="Wiest A."/>
            <person name="Wilkinson H.H."/>
            <person name="Zhang M."/>
            <person name="Coutinho P.M."/>
            <person name="Kenerley C.M."/>
            <person name="Monte E."/>
            <person name="Baker S.E."/>
            <person name="Grigoriev I.V."/>
        </authorList>
    </citation>
    <scope>NUCLEOTIDE SEQUENCE [LARGE SCALE GENOMIC DNA]</scope>
    <source>
        <strain evidence="2">ATCC 20476 / IMI 206040</strain>
    </source>
</reference>
<name>G9NEL0_HYPAI</name>
<evidence type="ECO:0000313" key="2">
    <source>
        <dbReference type="Proteomes" id="UP000005426"/>
    </source>
</evidence>
<dbReference type="OrthoDB" id="4884110at2759"/>
<dbReference type="KEGG" id="tatv:25782965"/>
<dbReference type="GeneID" id="25782965"/>
<keyword evidence="2" id="KW-1185">Reference proteome</keyword>
<gene>
    <name evidence="1" type="ORF">TRIATDRAFT_314082</name>
</gene>
<dbReference type="EMBL" id="ABDG02000012">
    <property type="protein sequence ID" value="EHK50908.1"/>
    <property type="molecule type" value="Genomic_DNA"/>
</dbReference>
<proteinExistence type="predicted"/>
<organism evidence="1 2">
    <name type="scientific">Hypocrea atroviridis (strain ATCC 20476 / IMI 206040)</name>
    <name type="common">Trichoderma atroviride</name>
    <dbReference type="NCBI Taxonomy" id="452589"/>
    <lineage>
        <taxon>Eukaryota</taxon>
        <taxon>Fungi</taxon>
        <taxon>Dikarya</taxon>
        <taxon>Ascomycota</taxon>
        <taxon>Pezizomycotina</taxon>
        <taxon>Sordariomycetes</taxon>
        <taxon>Hypocreomycetidae</taxon>
        <taxon>Hypocreales</taxon>
        <taxon>Hypocreaceae</taxon>
        <taxon>Trichoderma</taxon>
    </lineage>
</organism>
<dbReference type="HOGENOM" id="CLU_2469385_0_0_1"/>
<comment type="caution">
    <text evidence="1">The sequence shown here is derived from an EMBL/GenBank/DDBJ whole genome shotgun (WGS) entry which is preliminary data.</text>
</comment>
<sequence>MGNTDEDLPPDYGAEDQMMLLPPPYHGRNDDPTARNDGVVRLNNILPVSGKASGTISKYWKWIAEEVASSTERHGKNSDMCFGACCRG</sequence>
<dbReference type="RefSeq" id="XP_013949064.1">
    <property type="nucleotide sequence ID" value="XM_014093589.1"/>
</dbReference>
<accession>G9NEL0</accession>
<evidence type="ECO:0000313" key="1">
    <source>
        <dbReference type="EMBL" id="EHK50908.1"/>
    </source>
</evidence>
<dbReference type="Proteomes" id="UP000005426">
    <property type="component" value="Unassembled WGS sequence"/>
</dbReference>
<dbReference type="AlphaFoldDB" id="G9NEL0"/>
<protein>
    <submittedName>
        <fullName evidence="1">Uncharacterized protein</fullName>
    </submittedName>
</protein>